<reference evidence="1" key="2">
    <citation type="submission" date="2023-06" db="EMBL/GenBank/DDBJ databases">
        <authorList>
            <consortium name="Lawrence Berkeley National Laboratory"/>
            <person name="Haridas S."/>
            <person name="Hensen N."/>
            <person name="Bonometti L."/>
            <person name="Westerberg I."/>
            <person name="Brannstrom I.O."/>
            <person name="Guillou S."/>
            <person name="Cros-Aarteil S."/>
            <person name="Calhoun S."/>
            <person name="Kuo A."/>
            <person name="Mondo S."/>
            <person name="Pangilinan J."/>
            <person name="Riley R."/>
            <person name="Labutti K."/>
            <person name="Andreopoulos B."/>
            <person name="Lipzen A."/>
            <person name="Chen C."/>
            <person name="Yanf M."/>
            <person name="Daum C."/>
            <person name="Ng V."/>
            <person name="Clum A."/>
            <person name="Steindorff A."/>
            <person name="Ohm R."/>
            <person name="Martin F."/>
            <person name="Silar P."/>
            <person name="Natvig D."/>
            <person name="Lalanne C."/>
            <person name="Gautier V."/>
            <person name="Ament-Velasquez S.L."/>
            <person name="Kruys A."/>
            <person name="Hutchinson M.I."/>
            <person name="Powell A.J."/>
            <person name="Barry K."/>
            <person name="Miller A.N."/>
            <person name="Grigoriev I.V."/>
            <person name="Debuchy R."/>
            <person name="Gladieux P."/>
            <person name="Thoren M.H."/>
            <person name="Johannesson H."/>
        </authorList>
    </citation>
    <scope>NUCLEOTIDE SEQUENCE</scope>
    <source>
        <strain evidence="1">CBS 955.72</strain>
    </source>
</reference>
<evidence type="ECO:0000313" key="2">
    <source>
        <dbReference type="Proteomes" id="UP001275084"/>
    </source>
</evidence>
<reference evidence="1" key="1">
    <citation type="journal article" date="2023" name="Mol. Phylogenet. Evol.">
        <title>Genome-scale phylogeny and comparative genomics of the fungal order Sordariales.</title>
        <authorList>
            <person name="Hensen N."/>
            <person name="Bonometti L."/>
            <person name="Westerberg I."/>
            <person name="Brannstrom I.O."/>
            <person name="Guillou S."/>
            <person name="Cros-Aarteil S."/>
            <person name="Calhoun S."/>
            <person name="Haridas S."/>
            <person name="Kuo A."/>
            <person name="Mondo S."/>
            <person name="Pangilinan J."/>
            <person name="Riley R."/>
            <person name="LaButti K."/>
            <person name="Andreopoulos B."/>
            <person name="Lipzen A."/>
            <person name="Chen C."/>
            <person name="Yan M."/>
            <person name="Daum C."/>
            <person name="Ng V."/>
            <person name="Clum A."/>
            <person name="Steindorff A."/>
            <person name="Ohm R.A."/>
            <person name="Martin F."/>
            <person name="Silar P."/>
            <person name="Natvig D.O."/>
            <person name="Lalanne C."/>
            <person name="Gautier V."/>
            <person name="Ament-Velasquez S.L."/>
            <person name="Kruys A."/>
            <person name="Hutchinson M.I."/>
            <person name="Powell A.J."/>
            <person name="Barry K."/>
            <person name="Miller A.N."/>
            <person name="Grigoriev I.V."/>
            <person name="Debuchy R."/>
            <person name="Gladieux P."/>
            <person name="Hiltunen Thoren M."/>
            <person name="Johannesson H."/>
        </authorList>
    </citation>
    <scope>NUCLEOTIDE SEQUENCE</scope>
    <source>
        <strain evidence="1">CBS 955.72</strain>
    </source>
</reference>
<sequence>ALPAWALALQDQEETLAQPWKVHFSGADPEDDANFSQGPDTVMFYDERVKVC</sequence>
<proteinExistence type="predicted"/>
<feature type="non-terminal residue" evidence="1">
    <location>
        <position position="52"/>
    </location>
</feature>
<dbReference type="Proteomes" id="UP001275084">
    <property type="component" value="Unassembled WGS sequence"/>
</dbReference>
<gene>
    <name evidence="1" type="ORF">B0T25DRAFT_424108</name>
</gene>
<keyword evidence="2" id="KW-1185">Reference proteome</keyword>
<name>A0AAJ0MGJ9_9PEZI</name>
<protein>
    <submittedName>
        <fullName evidence="1">Uncharacterized protein</fullName>
    </submittedName>
</protein>
<evidence type="ECO:0000313" key="1">
    <source>
        <dbReference type="EMBL" id="KAK3357866.1"/>
    </source>
</evidence>
<accession>A0AAJ0MGJ9</accession>
<organism evidence="1 2">
    <name type="scientific">Lasiosphaeria hispida</name>
    <dbReference type="NCBI Taxonomy" id="260671"/>
    <lineage>
        <taxon>Eukaryota</taxon>
        <taxon>Fungi</taxon>
        <taxon>Dikarya</taxon>
        <taxon>Ascomycota</taxon>
        <taxon>Pezizomycotina</taxon>
        <taxon>Sordariomycetes</taxon>
        <taxon>Sordariomycetidae</taxon>
        <taxon>Sordariales</taxon>
        <taxon>Lasiosphaeriaceae</taxon>
        <taxon>Lasiosphaeria</taxon>
    </lineage>
</organism>
<comment type="caution">
    <text evidence="1">The sequence shown here is derived from an EMBL/GenBank/DDBJ whole genome shotgun (WGS) entry which is preliminary data.</text>
</comment>
<feature type="non-terminal residue" evidence="1">
    <location>
        <position position="1"/>
    </location>
</feature>
<dbReference type="AlphaFoldDB" id="A0AAJ0MGJ9"/>
<dbReference type="EMBL" id="JAUIQD010000003">
    <property type="protein sequence ID" value="KAK3357866.1"/>
    <property type="molecule type" value="Genomic_DNA"/>
</dbReference>